<reference evidence="1 2" key="1">
    <citation type="journal article" date="2017" name="ISME J.">
        <title>Potential for microbial H2 and metal transformations associated with novel bacteria and archaea in deep terrestrial subsurface sediments.</title>
        <authorList>
            <person name="Hernsdorf A.W."/>
            <person name="Amano Y."/>
            <person name="Miyakawa K."/>
            <person name="Ise K."/>
            <person name="Suzuki Y."/>
            <person name="Anantharaman K."/>
            <person name="Probst A."/>
            <person name="Burstein D."/>
            <person name="Thomas B.C."/>
            <person name="Banfield J.F."/>
        </authorList>
    </citation>
    <scope>NUCLEOTIDE SEQUENCE [LARGE SCALE GENOMIC DNA]</scope>
    <source>
        <strain evidence="1">HGW-Wallbacteria-1</strain>
    </source>
</reference>
<dbReference type="AlphaFoldDB" id="A0A2N1PJ82"/>
<gene>
    <name evidence="1" type="ORF">CVV64_18980</name>
</gene>
<dbReference type="Proteomes" id="UP000233256">
    <property type="component" value="Unassembled WGS sequence"/>
</dbReference>
<accession>A0A2N1PJ82</accession>
<sequence>MSKIYYKYTKLDKMNYFEDMLKHNRLYAARFDQFNDYDEGHYFYSPQKYSQLDIEFIKNLKFEQRILCLTENANNTLMWGHYSDGDRGIAMGVEVIDRDCEMKPVEYVQQLISINDLKHLSREELVSKILIQKGEEWSYENEMRVFKFHGCYYVDVLVKKIILGQRVRNEDEIKEMIQKYNPSIKILKHNETN</sequence>
<evidence type="ECO:0008006" key="3">
    <source>
        <dbReference type="Google" id="ProtNLM"/>
    </source>
</evidence>
<organism evidence="1 2">
    <name type="scientific">Candidatus Wallbacteria bacterium HGW-Wallbacteria-1</name>
    <dbReference type="NCBI Taxonomy" id="2013854"/>
    <lineage>
        <taxon>Bacteria</taxon>
        <taxon>Candidatus Walliibacteriota</taxon>
    </lineage>
</organism>
<dbReference type="EMBL" id="PGXC01000048">
    <property type="protein sequence ID" value="PKK88403.1"/>
    <property type="molecule type" value="Genomic_DNA"/>
</dbReference>
<protein>
    <recommendedName>
        <fullName evidence="3">DUF2971 domain-containing protein</fullName>
    </recommendedName>
</protein>
<name>A0A2N1PJ82_9BACT</name>
<evidence type="ECO:0000313" key="2">
    <source>
        <dbReference type="Proteomes" id="UP000233256"/>
    </source>
</evidence>
<proteinExistence type="predicted"/>
<evidence type="ECO:0000313" key="1">
    <source>
        <dbReference type="EMBL" id="PKK88403.1"/>
    </source>
</evidence>
<comment type="caution">
    <text evidence="1">The sequence shown here is derived from an EMBL/GenBank/DDBJ whole genome shotgun (WGS) entry which is preliminary data.</text>
</comment>